<feature type="region of interest" description="Disordered" evidence="1">
    <location>
        <begin position="207"/>
        <end position="251"/>
    </location>
</feature>
<feature type="compositionally biased region" description="Acidic residues" evidence="1">
    <location>
        <begin position="125"/>
        <end position="143"/>
    </location>
</feature>
<evidence type="ECO:0000313" key="2">
    <source>
        <dbReference type="EMBL" id="CAJ1956789.1"/>
    </source>
</evidence>
<proteinExistence type="predicted"/>
<sequence length="518" mass="57635">MMTRVLPTNSEITSFPQPEDSLARDTTPENLLSQITSPEAHRKDSGDFTDTSGSSDGSIGSKKSVNSTDVWVQACEAHKDDPSSTPNAVAAETIGQPHTSTASSEATQKALDDRQQDQQPLTTADAEEGESSVDQQWYEDESTDLNSSSTFQKTNMDSRISSVTFTTGSVAPQSSSELFAPSINNETETPQTSSEFLKASGNKVVSRDITNSERWKNNNKSQLPQPASRKISFAPKQGDFGLPSIPKRTSLNSNNSYASSAAATTVWPTKAILKASVDEVIPVKIHRRFWKKLPPPEMNIIKEKRQQMLDFLQSQEEEKENKEVDVPSSTTATTPFPPPTGIHHRSQSDCTGTPAVALAPLRERSKSEGAKANVNFESIFVREYQQTIGDNPSVGYGTAISLDWPYIDHDPVDLDVYETKKKRRTMRQMFLNHYQRKNILIHRYGHSPEEVKAAKRATNKVKTQREISKMMQTSLQPLLLFEEMRESAVRKVKRRRNKGKNRSSDVAIVSSGEMLVHE</sequence>
<organism evidence="2 3">
    <name type="scientific">Cylindrotheca closterium</name>
    <dbReference type="NCBI Taxonomy" id="2856"/>
    <lineage>
        <taxon>Eukaryota</taxon>
        <taxon>Sar</taxon>
        <taxon>Stramenopiles</taxon>
        <taxon>Ochrophyta</taxon>
        <taxon>Bacillariophyta</taxon>
        <taxon>Bacillariophyceae</taxon>
        <taxon>Bacillariophycidae</taxon>
        <taxon>Bacillariales</taxon>
        <taxon>Bacillariaceae</taxon>
        <taxon>Cylindrotheca</taxon>
    </lineage>
</organism>
<feature type="compositionally biased region" description="Polar residues" evidence="1">
    <location>
        <begin position="1"/>
        <end position="16"/>
    </location>
</feature>
<dbReference type="EMBL" id="CAKOGP040001925">
    <property type="protein sequence ID" value="CAJ1956789.1"/>
    <property type="molecule type" value="Genomic_DNA"/>
</dbReference>
<accession>A0AAD2FYB3</accession>
<feature type="compositionally biased region" description="Low complexity" evidence="1">
    <location>
        <begin position="48"/>
        <end position="64"/>
    </location>
</feature>
<evidence type="ECO:0000313" key="3">
    <source>
        <dbReference type="Proteomes" id="UP001295423"/>
    </source>
</evidence>
<feature type="compositionally biased region" description="Polar residues" evidence="1">
    <location>
        <begin position="28"/>
        <end position="37"/>
    </location>
</feature>
<dbReference type="AlphaFoldDB" id="A0AAD2FYB3"/>
<comment type="caution">
    <text evidence="2">The sequence shown here is derived from an EMBL/GenBank/DDBJ whole genome shotgun (WGS) entry which is preliminary data.</text>
</comment>
<feature type="region of interest" description="Disordered" evidence="1">
    <location>
        <begin position="1"/>
        <end position="156"/>
    </location>
</feature>
<gene>
    <name evidence="2" type="ORF">CYCCA115_LOCUS16398</name>
</gene>
<name>A0AAD2FYB3_9STRA</name>
<dbReference type="Proteomes" id="UP001295423">
    <property type="component" value="Unassembled WGS sequence"/>
</dbReference>
<reference evidence="2" key="1">
    <citation type="submission" date="2023-08" db="EMBL/GenBank/DDBJ databases">
        <authorList>
            <person name="Audoor S."/>
            <person name="Bilcke G."/>
        </authorList>
    </citation>
    <scope>NUCLEOTIDE SEQUENCE</scope>
</reference>
<feature type="compositionally biased region" description="Polar residues" evidence="1">
    <location>
        <begin position="96"/>
        <end position="107"/>
    </location>
</feature>
<feature type="region of interest" description="Disordered" evidence="1">
    <location>
        <begin position="315"/>
        <end position="352"/>
    </location>
</feature>
<feature type="compositionally biased region" description="Polar residues" evidence="1">
    <location>
        <begin position="144"/>
        <end position="156"/>
    </location>
</feature>
<protein>
    <submittedName>
        <fullName evidence="2">Uncharacterized protein</fullName>
    </submittedName>
</protein>
<keyword evidence="3" id="KW-1185">Reference proteome</keyword>
<evidence type="ECO:0000256" key="1">
    <source>
        <dbReference type="SAM" id="MobiDB-lite"/>
    </source>
</evidence>